<dbReference type="CDD" id="cd03885">
    <property type="entry name" value="M20_CPDG2"/>
    <property type="match status" value="1"/>
</dbReference>
<dbReference type="InterPro" id="IPR017150">
    <property type="entry name" value="Pept_M20_glutamate_carboxypep"/>
</dbReference>
<comment type="cofactor">
    <cofactor evidence="1">
        <name>Zn(2+)</name>
        <dbReference type="ChEBI" id="CHEBI:29105"/>
    </cofactor>
</comment>
<evidence type="ECO:0000313" key="8">
    <source>
        <dbReference type="EMBL" id="PRY96284.1"/>
    </source>
</evidence>
<dbReference type="RefSeq" id="WP_106228724.1">
    <property type="nucleotide sequence ID" value="NZ_PVTV01000018.1"/>
</dbReference>
<dbReference type="NCBIfam" id="NF004788">
    <property type="entry name" value="PRK06133.1"/>
    <property type="match status" value="1"/>
</dbReference>
<dbReference type="Gene3D" id="3.30.70.360">
    <property type="match status" value="1"/>
</dbReference>
<evidence type="ECO:0000259" key="7">
    <source>
        <dbReference type="Pfam" id="PF07687"/>
    </source>
</evidence>
<keyword evidence="2" id="KW-0479">Metal-binding</keyword>
<feature type="active site" evidence="5">
    <location>
        <position position="113"/>
    </location>
</feature>
<dbReference type="InterPro" id="IPR050072">
    <property type="entry name" value="Peptidase_M20A"/>
</dbReference>
<dbReference type="InterPro" id="IPR011650">
    <property type="entry name" value="Peptidase_M20_dimer"/>
</dbReference>
<proteinExistence type="predicted"/>
<dbReference type="PROSITE" id="PS00758">
    <property type="entry name" value="ARGE_DAPE_CPG2_1"/>
    <property type="match status" value="1"/>
</dbReference>
<gene>
    <name evidence="8" type="ORF">BCM14_2906</name>
</gene>
<keyword evidence="4" id="KW-0862">Zinc</keyword>
<evidence type="ECO:0000256" key="5">
    <source>
        <dbReference type="PIRSR" id="PIRSR037238-1"/>
    </source>
</evidence>
<feature type="signal peptide" evidence="6">
    <location>
        <begin position="1"/>
        <end position="25"/>
    </location>
</feature>
<dbReference type="PROSITE" id="PS00759">
    <property type="entry name" value="ARGE_DAPE_CPG2_2"/>
    <property type="match status" value="1"/>
</dbReference>
<keyword evidence="8" id="KW-0645">Protease</keyword>
<dbReference type="Pfam" id="PF01546">
    <property type="entry name" value="Peptidase_M20"/>
    <property type="match status" value="1"/>
</dbReference>
<sequence length="415" mass="44761">MRRFLLTILIASILTLSQISARADAAPQAIAEMAKQQVPKYLETLQNLVSVESGSRDLEGLLKVRGLIEAKLKALDIPFEIIAAPSDSKAGSMVSATLKGKGTKRIALIAHMDTVYQRGDLAKQPFRIEGDKAFGLGIADDKGGVAMVLHTLEMVKTLKIDGFGQLTVLFNGDEEIGSPVSRDYFTALGRENDVVMSFEGSGTKADYVRLATSSIARVLLKVKGRASHSGANPDFGRNALYELSHQVLQTRDLSDPSKGLKFNWTLGKAGSVANMIPSEATATGDARAERTVDFDNLEATLRERIKNKLIPDTEVSLDFTRTRPPLNPTDAARAVAKQAQQVAAEIKWPLTVLEKATGGGTDAAFASLQARGAVLESFGPQGFGAHSDNAEYILIPSIEPRLYITTRLIEEIAKP</sequence>
<organism evidence="8 9">
    <name type="scientific">Jezberella montanilacus</name>
    <dbReference type="NCBI Taxonomy" id="323426"/>
    <lineage>
        <taxon>Bacteria</taxon>
        <taxon>Pseudomonadati</taxon>
        <taxon>Pseudomonadota</taxon>
        <taxon>Betaproteobacteria</taxon>
        <taxon>Burkholderiales</taxon>
        <taxon>Alcaligenaceae</taxon>
        <taxon>Jezberella</taxon>
    </lineage>
</organism>
<evidence type="ECO:0000256" key="3">
    <source>
        <dbReference type="ARBA" id="ARBA00022801"/>
    </source>
</evidence>
<evidence type="ECO:0000313" key="9">
    <source>
        <dbReference type="Proteomes" id="UP000238308"/>
    </source>
</evidence>
<name>A0A2T0XBL7_9BURK</name>
<feature type="active site" description="Proton acceptor" evidence="5">
    <location>
        <position position="174"/>
    </location>
</feature>
<evidence type="ECO:0000256" key="6">
    <source>
        <dbReference type="SAM" id="SignalP"/>
    </source>
</evidence>
<evidence type="ECO:0000256" key="1">
    <source>
        <dbReference type="ARBA" id="ARBA00001947"/>
    </source>
</evidence>
<dbReference type="Proteomes" id="UP000238308">
    <property type="component" value="Unassembled WGS sequence"/>
</dbReference>
<protein>
    <submittedName>
        <fullName evidence="8">Glutamate carboxypeptidase</fullName>
    </submittedName>
</protein>
<keyword evidence="8" id="KW-0121">Carboxypeptidase</keyword>
<keyword evidence="6" id="KW-0732">Signal</keyword>
<reference evidence="8 9" key="1">
    <citation type="submission" date="2018-03" db="EMBL/GenBank/DDBJ databases">
        <title>Genomic Encyclopedia of Type Strains, Phase III (KMG-III): the genomes of soil and plant-associated and newly described type strains.</title>
        <authorList>
            <person name="Whitman W."/>
        </authorList>
    </citation>
    <scope>NUCLEOTIDE SEQUENCE [LARGE SCALE GENOMIC DNA]</scope>
    <source>
        <strain evidence="8 9">MWH-P2sevCIIIb</strain>
    </source>
</reference>
<dbReference type="InterPro" id="IPR001261">
    <property type="entry name" value="ArgE/DapE_CS"/>
</dbReference>
<dbReference type="PANTHER" id="PTHR43808">
    <property type="entry name" value="ACETYLORNITHINE DEACETYLASE"/>
    <property type="match status" value="1"/>
</dbReference>
<accession>A0A2T0XBL7</accession>
<evidence type="ECO:0000256" key="2">
    <source>
        <dbReference type="ARBA" id="ARBA00022723"/>
    </source>
</evidence>
<feature type="domain" description="Peptidase M20 dimerisation" evidence="7">
    <location>
        <begin position="211"/>
        <end position="311"/>
    </location>
</feature>
<keyword evidence="9" id="KW-1185">Reference proteome</keyword>
<dbReference type="GO" id="GO:0004180">
    <property type="term" value="F:carboxypeptidase activity"/>
    <property type="evidence" value="ECO:0007669"/>
    <property type="project" value="UniProtKB-KW"/>
</dbReference>
<dbReference type="AlphaFoldDB" id="A0A2T0XBL7"/>
<feature type="chain" id="PRO_5015672020" evidence="6">
    <location>
        <begin position="26"/>
        <end position="415"/>
    </location>
</feature>
<dbReference type="InterPro" id="IPR036264">
    <property type="entry name" value="Bact_exopeptidase_dim_dom"/>
</dbReference>
<dbReference type="EMBL" id="PVTV01000018">
    <property type="protein sequence ID" value="PRY96284.1"/>
    <property type="molecule type" value="Genomic_DNA"/>
</dbReference>
<dbReference type="Pfam" id="PF07687">
    <property type="entry name" value="M20_dimer"/>
    <property type="match status" value="1"/>
</dbReference>
<dbReference type="SUPFAM" id="SSF55031">
    <property type="entry name" value="Bacterial exopeptidase dimerisation domain"/>
    <property type="match status" value="1"/>
</dbReference>
<dbReference type="SUPFAM" id="SSF53187">
    <property type="entry name" value="Zn-dependent exopeptidases"/>
    <property type="match status" value="1"/>
</dbReference>
<dbReference type="GO" id="GO:0046872">
    <property type="term" value="F:metal ion binding"/>
    <property type="evidence" value="ECO:0007669"/>
    <property type="project" value="UniProtKB-KW"/>
</dbReference>
<comment type="caution">
    <text evidence="8">The sequence shown here is derived from an EMBL/GenBank/DDBJ whole genome shotgun (WGS) entry which is preliminary data.</text>
</comment>
<dbReference type="InterPro" id="IPR002933">
    <property type="entry name" value="Peptidase_M20"/>
</dbReference>
<dbReference type="PANTHER" id="PTHR43808:SF10">
    <property type="entry name" value="BLL3749 PROTEIN"/>
    <property type="match status" value="1"/>
</dbReference>
<keyword evidence="3" id="KW-0378">Hydrolase</keyword>
<dbReference type="OrthoDB" id="9776600at2"/>
<dbReference type="Gene3D" id="3.40.630.10">
    <property type="entry name" value="Zn peptidases"/>
    <property type="match status" value="1"/>
</dbReference>
<dbReference type="PIRSF" id="PIRSF037238">
    <property type="entry name" value="Carboxypeptidase_G2"/>
    <property type="match status" value="1"/>
</dbReference>
<evidence type="ECO:0000256" key="4">
    <source>
        <dbReference type="ARBA" id="ARBA00022833"/>
    </source>
</evidence>